<evidence type="ECO:0000256" key="8">
    <source>
        <dbReference type="ARBA" id="ARBA00023170"/>
    </source>
</evidence>
<keyword evidence="6 10" id="KW-1133">Transmembrane helix</keyword>
<dbReference type="PANTHER" id="PTHR21137:SF35">
    <property type="entry name" value="ODORANT RECEPTOR 19A-RELATED"/>
    <property type="match status" value="1"/>
</dbReference>
<dbReference type="EMBL" id="JALNTZ010000002">
    <property type="protein sequence ID" value="KAJ3660595.1"/>
    <property type="molecule type" value="Genomic_DNA"/>
</dbReference>
<evidence type="ECO:0000256" key="3">
    <source>
        <dbReference type="ARBA" id="ARBA00022606"/>
    </source>
</evidence>
<sequence length="371" mass="42541">MAFSEILKGDSLLPLLILPRILNENKIVQKISYFYYSFMLMTAVVDFSVIALTNQWNIALNRYLSIGGGSVMALTGYMTLCHPTYINMFWSIYNTIFPSLWSLDVVDRRQKFEKIATLTKIGALLITIAVILIATACLPWHGDEYNLYLPVKVAVDHFNKYAVNVYLFCFYTYFYHAALTIIANIFALTYLILHLYNQFCMLNEKLKSLPDNRHQDLVKQELISCIKLHQTLLEYVKLINDLLYYPIYFYSAGEVIIGLTIILYPKSTLIDLLRAILAALVTGSAVAGCCFLGQILENASEETFNAAYSAPWYTWNNKNRKLFLLFLQLIERKAILSSSGVITVNYQLLIRLFRAVYSTVMCIIQLRSNND</sequence>
<dbReference type="GO" id="GO:0007165">
    <property type="term" value="P:signal transduction"/>
    <property type="evidence" value="ECO:0007669"/>
    <property type="project" value="UniProtKB-KW"/>
</dbReference>
<keyword evidence="12" id="KW-1185">Reference proteome</keyword>
<feature type="transmembrane region" description="Helical" evidence="10">
    <location>
        <begin position="242"/>
        <end position="264"/>
    </location>
</feature>
<dbReference type="AlphaFoldDB" id="A0AA38IRG3"/>
<comment type="caution">
    <text evidence="11">The sequence shown here is derived from an EMBL/GenBank/DDBJ whole genome shotgun (WGS) entry which is preliminary data.</text>
</comment>
<feature type="transmembrane region" description="Helical" evidence="10">
    <location>
        <begin position="276"/>
        <end position="296"/>
    </location>
</feature>
<evidence type="ECO:0000256" key="4">
    <source>
        <dbReference type="ARBA" id="ARBA00022692"/>
    </source>
</evidence>
<evidence type="ECO:0000256" key="1">
    <source>
        <dbReference type="ARBA" id="ARBA00004651"/>
    </source>
</evidence>
<dbReference type="GO" id="GO:0005886">
    <property type="term" value="C:plasma membrane"/>
    <property type="evidence" value="ECO:0007669"/>
    <property type="project" value="UniProtKB-SubCell"/>
</dbReference>
<dbReference type="GO" id="GO:0005549">
    <property type="term" value="F:odorant binding"/>
    <property type="evidence" value="ECO:0007669"/>
    <property type="project" value="InterPro"/>
</dbReference>
<dbReference type="Pfam" id="PF02949">
    <property type="entry name" value="7tm_6"/>
    <property type="match status" value="1"/>
</dbReference>
<evidence type="ECO:0000256" key="5">
    <source>
        <dbReference type="ARBA" id="ARBA00022725"/>
    </source>
</evidence>
<keyword evidence="8 10" id="KW-0675">Receptor</keyword>
<keyword evidence="9 10" id="KW-0807">Transducer</keyword>
<feature type="transmembrane region" description="Helical" evidence="10">
    <location>
        <begin position="173"/>
        <end position="196"/>
    </location>
</feature>
<keyword evidence="3 10" id="KW-0716">Sensory transduction</keyword>
<reference evidence="11" key="1">
    <citation type="journal article" date="2023" name="G3 (Bethesda)">
        <title>Whole genome assemblies of Zophobas morio and Tenebrio molitor.</title>
        <authorList>
            <person name="Kaur S."/>
            <person name="Stinson S.A."/>
            <person name="diCenzo G.C."/>
        </authorList>
    </citation>
    <scope>NUCLEOTIDE SEQUENCE</scope>
    <source>
        <strain evidence="11">QUZm001</strain>
    </source>
</reference>
<evidence type="ECO:0000256" key="10">
    <source>
        <dbReference type="RuleBase" id="RU351113"/>
    </source>
</evidence>
<proteinExistence type="inferred from homology"/>
<accession>A0AA38IRG3</accession>
<keyword evidence="4 10" id="KW-0812">Transmembrane</keyword>
<comment type="caution">
    <text evidence="10">Lacks conserved residue(s) required for the propagation of feature annotation.</text>
</comment>
<organism evidence="11 12">
    <name type="scientific">Zophobas morio</name>
    <dbReference type="NCBI Taxonomy" id="2755281"/>
    <lineage>
        <taxon>Eukaryota</taxon>
        <taxon>Metazoa</taxon>
        <taxon>Ecdysozoa</taxon>
        <taxon>Arthropoda</taxon>
        <taxon>Hexapoda</taxon>
        <taxon>Insecta</taxon>
        <taxon>Pterygota</taxon>
        <taxon>Neoptera</taxon>
        <taxon>Endopterygota</taxon>
        <taxon>Coleoptera</taxon>
        <taxon>Polyphaga</taxon>
        <taxon>Cucujiformia</taxon>
        <taxon>Tenebrionidae</taxon>
        <taxon>Zophobas</taxon>
    </lineage>
</organism>
<comment type="subcellular location">
    <subcellularLocation>
        <location evidence="1 10">Cell membrane</location>
        <topology evidence="1 10">Multi-pass membrane protein</topology>
    </subcellularLocation>
</comment>
<evidence type="ECO:0000256" key="6">
    <source>
        <dbReference type="ARBA" id="ARBA00022989"/>
    </source>
</evidence>
<evidence type="ECO:0000256" key="2">
    <source>
        <dbReference type="ARBA" id="ARBA00022475"/>
    </source>
</evidence>
<keyword evidence="7 10" id="KW-0472">Membrane</keyword>
<gene>
    <name evidence="11" type="ORF">Zmor_005036</name>
</gene>
<dbReference type="GO" id="GO:0004984">
    <property type="term" value="F:olfactory receptor activity"/>
    <property type="evidence" value="ECO:0007669"/>
    <property type="project" value="InterPro"/>
</dbReference>
<protein>
    <recommendedName>
        <fullName evidence="10">Odorant receptor</fullName>
    </recommendedName>
</protein>
<evidence type="ECO:0000313" key="11">
    <source>
        <dbReference type="EMBL" id="KAJ3660595.1"/>
    </source>
</evidence>
<keyword evidence="2" id="KW-1003">Cell membrane</keyword>
<keyword evidence="5 10" id="KW-0552">Olfaction</keyword>
<dbReference type="PANTHER" id="PTHR21137">
    <property type="entry name" value="ODORANT RECEPTOR"/>
    <property type="match status" value="1"/>
</dbReference>
<feature type="transmembrane region" description="Helical" evidence="10">
    <location>
        <begin position="33"/>
        <end position="53"/>
    </location>
</feature>
<comment type="similarity">
    <text evidence="10">Belongs to the insect chemoreceptor superfamily. Heteromeric odorant receptor channel (TC 1.A.69) family.</text>
</comment>
<dbReference type="Proteomes" id="UP001168821">
    <property type="component" value="Unassembled WGS sequence"/>
</dbReference>
<evidence type="ECO:0000256" key="7">
    <source>
        <dbReference type="ARBA" id="ARBA00023136"/>
    </source>
</evidence>
<dbReference type="InterPro" id="IPR004117">
    <property type="entry name" value="7tm6_olfct_rcpt"/>
</dbReference>
<feature type="transmembrane region" description="Helical" evidence="10">
    <location>
        <begin position="118"/>
        <end position="141"/>
    </location>
</feature>
<evidence type="ECO:0000313" key="12">
    <source>
        <dbReference type="Proteomes" id="UP001168821"/>
    </source>
</evidence>
<evidence type="ECO:0000256" key="9">
    <source>
        <dbReference type="ARBA" id="ARBA00023224"/>
    </source>
</evidence>
<name>A0AA38IRG3_9CUCU</name>
<feature type="transmembrane region" description="Helical" evidence="10">
    <location>
        <begin position="60"/>
        <end position="80"/>
    </location>
</feature>